<reference evidence="1 2" key="1">
    <citation type="submission" date="2022-09" db="EMBL/GenBank/DDBJ databases">
        <title>Genome sequencing of Flavivirga sp. MEBiC05379.</title>
        <authorList>
            <person name="Oh H.-M."/>
            <person name="Kwon K.K."/>
            <person name="Park M.J."/>
            <person name="Yang S.-H."/>
        </authorList>
    </citation>
    <scope>NUCLEOTIDE SEQUENCE [LARGE SCALE GENOMIC DNA]</scope>
    <source>
        <strain evidence="1 2">MEBiC05379</strain>
    </source>
</reference>
<organism evidence="1 2">
    <name type="scientific">Flavivirga spongiicola</name>
    <dbReference type="NCBI Taxonomy" id="421621"/>
    <lineage>
        <taxon>Bacteria</taxon>
        <taxon>Pseudomonadati</taxon>
        <taxon>Bacteroidota</taxon>
        <taxon>Flavobacteriia</taxon>
        <taxon>Flavobacteriales</taxon>
        <taxon>Flavobacteriaceae</taxon>
        <taxon>Flavivirga</taxon>
    </lineage>
</organism>
<evidence type="ECO:0000313" key="2">
    <source>
        <dbReference type="Proteomes" id="UP001337305"/>
    </source>
</evidence>
<evidence type="ECO:0000313" key="1">
    <source>
        <dbReference type="EMBL" id="MEF3832276.1"/>
    </source>
</evidence>
<accession>A0ABU7XPG1</accession>
<dbReference type="InterPro" id="IPR021295">
    <property type="entry name" value="DUF2867"/>
</dbReference>
<keyword evidence="2" id="KW-1185">Reference proteome</keyword>
<dbReference type="Pfam" id="PF11066">
    <property type="entry name" value="DUF2867"/>
    <property type="match status" value="1"/>
</dbReference>
<dbReference type="Proteomes" id="UP001337305">
    <property type="component" value="Unassembled WGS sequence"/>
</dbReference>
<sequence>MKIPADSILNISKHTHDYVSSFQGCYRDCNNLITSADVGRAFFGSIPKWINLLIIFRDKVVGIFGIKKVGNIKVQEKQLTNFKCEQGEQIGLFKVIFRNNKEVILGEDDSHLNFRVSLYSEMDKIQHTKKRLTLTIVVEFKNWFGKLYFLPIRPFHKIFGPSLLKGILKEIEILTIKDICNA</sequence>
<dbReference type="RefSeq" id="WP_303304657.1">
    <property type="nucleotide sequence ID" value="NZ_JAODOP010000004.1"/>
</dbReference>
<proteinExistence type="predicted"/>
<comment type="caution">
    <text evidence="1">The sequence shown here is derived from an EMBL/GenBank/DDBJ whole genome shotgun (WGS) entry which is preliminary data.</text>
</comment>
<dbReference type="EMBL" id="JAODOP010000004">
    <property type="protein sequence ID" value="MEF3832276.1"/>
    <property type="molecule type" value="Genomic_DNA"/>
</dbReference>
<gene>
    <name evidence="1" type="ORF">N1F79_03985</name>
</gene>
<name>A0ABU7XPG1_9FLAO</name>
<protein>
    <submittedName>
        <fullName evidence="1">DUF2867 domain-containing protein</fullName>
    </submittedName>
</protein>